<dbReference type="SUPFAM" id="SSF52980">
    <property type="entry name" value="Restriction endonuclease-like"/>
    <property type="match status" value="1"/>
</dbReference>
<dbReference type="PANTHER" id="PTHR38590:SF1">
    <property type="entry name" value="BLL0828 PROTEIN"/>
    <property type="match status" value="1"/>
</dbReference>
<dbReference type="InterPro" id="IPR011335">
    <property type="entry name" value="Restrct_endonuc-II-like"/>
</dbReference>
<evidence type="ECO:0000313" key="2">
    <source>
        <dbReference type="EMBL" id="NGQ91737.1"/>
    </source>
</evidence>
<comment type="caution">
    <text evidence="2">The sequence shown here is derived from an EMBL/GenBank/DDBJ whole genome shotgun (WGS) entry which is preliminary data.</text>
</comment>
<evidence type="ECO:0000313" key="3">
    <source>
        <dbReference type="Proteomes" id="UP000474758"/>
    </source>
</evidence>
<dbReference type="InterPro" id="IPR047216">
    <property type="entry name" value="Endonuclease_DUF559_bact"/>
</dbReference>
<feature type="domain" description="DUF559" evidence="1">
    <location>
        <begin position="9"/>
        <end position="111"/>
    </location>
</feature>
<name>A0A6M1TVJ9_9RHOB</name>
<dbReference type="Pfam" id="PF04480">
    <property type="entry name" value="DUF559"/>
    <property type="match status" value="1"/>
</dbReference>
<dbReference type="Proteomes" id="UP000474758">
    <property type="component" value="Unassembled WGS sequence"/>
</dbReference>
<dbReference type="PANTHER" id="PTHR38590">
    <property type="entry name" value="BLL0828 PROTEIN"/>
    <property type="match status" value="1"/>
</dbReference>
<dbReference type="InterPro" id="IPR007569">
    <property type="entry name" value="DUF559"/>
</dbReference>
<reference evidence="2 3" key="1">
    <citation type="submission" date="2020-02" db="EMBL/GenBank/DDBJ databases">
        <title>Rhodobacter translucens sp. nov., a novel bacterium isolated from activated sludge.</title>
        <authorList>
            <person name="Liu J."/>
        </authorList>
    </citation>
    <scope>NUCLEOTIDE SEQUENCE [LARGE SCALE GENOMIC DNA]</scope>
    <source>
        <strain evidence="2 3">HX-7-19</strain>
    </source>
</reference>
<dbReference type="Gene3D" id="3.40.960.10">
    <property type="entry name" value="VSR Endonuclease"/>
    <property type="match status" value="1"/>
</dbReference>
<protein>
    <submittedName>
        <fullName evidence="2">DUF559 domain-containing protein</fullName>
    </submittedName>
</protein>
<evidence type="ECO:0000259" key="1">
    <source>
        <dbReference type="Pfam" id="PF04480"/>
    </source>
</evidence>
<organism evidence="2 3">
    <name type="scientific">Paragemmobacter kunshanensis</name>
    <dbReference type="NCBI Taxonomy" id="2583234"/>
    <lineage>
        <taxon>Bacteria</taxon>
        <taxon>Pseudomonadati</taxon>
        <taxon>Pseudomonadota</taxon>
        <taxon>Alphaproteobacteria</taxon>
        <taxon>Rhodobacterales</taxon>
        <taxon>Paracoccaceae</taxon>
        <taxon>Paragemmobacter</taxon>
    </lineage>
</organism>
<sequence>MPAYRNDSQRLHARALRASMTPAEQALWQALRSHRFHGLAVRRQAPVGPWIVDFLIPAHRFAIDLIDETHDRAADRAPASGLALLGYRCLHLPPRDVLGDLPATLRRLAREITA</sequence>
<proteinExistence type="predicted"/>
<accession>A0A6M1TVJ9</accession>
<keyword evidence="3" id="KW-1185">Reference proteome</keyword>
<gene>
    <name evidence="2" type="ORF">G5V65_12595</name>
</gene>
<dbReference type="AlphaFoldDB" id="A0A6M1TVJ9"/>
<dbReference type="RefSeq" id="WP_165050593.1">
    <property type="nucleotide sequence ID" value="NZ_JAALFE010000011.1"/>
</dbReference>
<dbReference type="EMBL" id="JAALFE010000011">
    <property type="protein sequence ID" value="NGQ91737.1"/>
    <property type="molecule type" value="Genomic_DNA"/>
</dbReference>